<name>A0A3E4MPH6_9BACT</name>
<dbReference type="SUPFAM" id="SSF53474">
    <property type="entry name" value="alpha/beta-Hydrolases"/>
    <property type="match status" value="1"/>
</dbReference>
<evidence type="ECO:0000313" key="5">
    <source>
        <dbReference type="Proteomes" id="UP000260862"/>
    </source>
</evidence>
<dbReference type="AlphaFoldDB" id="A0A3E4MPH6"/>
<gene>
    <name evidence="4" type="ORF">DXD04_15240</name>
</gene>
<evidence type="ECO:0000256" key="2">
    <source>
        <dbReference type="SAM" id="SignalP"/>
    </source>
</evidence>
<dbReference type="Proteomes" id="UP000260862">
    <property type="component" value="Unassembled WGS sequence"/>
</dbReference>
<keyword evidence="2" id="KW-0732">Signal</keyword>
<organism evidence="4 5">
    <name type="scientific">Phocaeicola plebeius</name>
    <dbReference type="NCBI Taxonomy" id="310297"/>
    <lineage>
        <taxon>Bacteria</taxon>
        <taxon>Pseudomonadati</taxon>
        <taxon>Bacteroidota</taxon>
        <taxon>Bacteroidia</taxon>
        <taxon>Bacteroidales</taxon>
        <taxon>Bacteroidaceae</taxon>
        <taxon>Phocaeicola</taxon>
    </lineage>
</organism>
<feature type="domain" description="BD-FAE-like" evidence="3">
    <location>
        <begin position="57"/>
        <end position="238"/>
    </location>
</feature>
<dbReference type="InterPro" id="IPR049492">
    <property type="entry name" value="BD-FAE-like_dom"/>
</dbReference>
<evidence type="ECO:0000259" key="3">
    <source>
        <dbReference type="Pfam" id="PF20434"/>
    </source>
</evidence>
<sequence>MKTLLLMGLLLMSGTLFAQQPIEMKVWPNGAPNDNGITEEKNGDTDSPSYTKEAILYVYPAKKGNGMAIVACPGGGYSHLAMAHEGKSMADWFNSQGITYAVLRYRMPNGHNEVPLSDSQQALRIMRQHAQEWNVKKLGIMGSSAGGHLASTTATHFTDAETRPDFQILFYPVITMDPAYTHMGSHDNLLGKNPSKELEQKYSNELQVTPQTPPAFILHSSDDTVVPVANSVNYYTALVKNNVPASLHTYPVGGHGWGYRDSFPYKRQWTGELEKWLREINK</sequence>
<proteinExistence type="predicted"/>
<evidence type="ECO:0000256" key="1">
    <source>
        <dbReference type="ARBA" id="ARBA00022801"/>
    </source>
</evidence>
<dbReference type="InterPro" id="IPR050300">
    <property type="entry name" value="GDXG_lipolytic_enzyme"/>
</dbReference>
<dbReference type="Gene3D" id="3.40.50.1820">
    <property type="entry name" value="alpha/beta hydrolase"/>
    <property type="match status" value="1"/>
</dbReference>
<dbReference type="Pfam" id="PF20434">
    <property type="entry name" value="BD-FAE"/>
    <property type="match status" value="1"/>
</dbReference>
<dbReference type="GO" id="GO:0016787">
    <property type="term" value="F:hydrolase activity"/>
    <property type="evidence" value="ECO:0007669"/>
    <property type="project" value="UniProtKB-KW"/>
</dbReference>
<feature type="chain" id="PRO_5017816651" evidence="2">
    <location>
        <begin position="19"/>
        <end position="282"/>
    </location>
</feature>
<comment type="caution">
    <text evidence="4">The sequence shown here is derived from an EMBL/GenBank/DDBJ whole genome shotgun (WGS) entry which is preliminary data.</text>
</comment>
<protein>
    <submittedName>
        <fullName evidence="4">Alpha/beta hydrolase</fullName>
    </submittedName>
</protein>
<dbReference type="EMBL" id="QSQT01000042">
    <property type="protein sequence ID" value="RGK51404.1"/>
    <property type="molecule type" value="Genomic_DNA"/>
</dbReference>
<keyword evidence="1 4" id="KW-0378">Hydrolase</keyword>
<dbReference type="PANTHER" id="PTHR48081:SF6">
    <property type="entry name" value="PEPTIDASE S9 PROLYL OLIGOPEPTIDASE CATALYTIC DOMAIN-CONTAINING PROTEIN"/>
    <property type="match status" value="1"/>
</dbReference>
<dbReference type="InterPro" id="IPR029058">
    <property type="entry name" value="AB_hydrolase_fold"/>
</dbReference>
<evidence type="ECO:0000313" key="4">
    <source>
        <dbReference type="EMBL" id="RGK51404.1"/>
    </source>
</evidence>
<dbReference type="RefSeq" id="WP_117674032.1">
    <property type="nucleotide sequence ID" value="NZ_CABOGR010000042.1"/>
</dbReference>
<dbReference type="PANTHER" id="PTHR48081">
    <property type="entry name" value="AB HYDROLASE SUPERFAMILY PROTEIN C4A8.06C"/>
    <property type="match status" value="1"/>
</dbReference>
<reference evidence="4 5" key="1">
    <citation type="submission" date="2018-08" db="EMBL/GenBank/DDBJ databases">
        <title>A genome reference for cultivated species of the human gut microbiota.</title>
        <authorList>
            <person name="Zou Y."/>
            <person name="Xue W."/>
            <person name="Luo G."/>
        </authorList>
    </citation>
    <scope>NUCLEOTIDE SEQUENCE [LARGE SCALE GENOMIC DNA]</scope>
    <source>
        <strain evidence="4 5">TF10-3AC</strain>
    </source>
</reference>
<feature type="signal peptide" evidence="2">
    <location>
        <begin position="1"/>
        <end position="18"/>
    </location>
</feature>
<accession>A0A3E4MPH6</accession>
<keyword evidence="5" id="KW-1185">Reference proteome</keyword>